<dbReference type="PANTHER" id="PTHR30055:SF151">
    <property type="entry name" value="TRANSCRIPTIONAL REGULATORY PROTEIN"/>
    <property type="match status" value="1"/>
</dbReference>
<evidence type="ECO:0000256" key="5">
    <source>
        <dbReference type="PROSITE-ProRule" id="PRU00335"/>
    </source>
</evidence>
<feature type="DNA-binding region" description="H-T-H motif" evidence="5">
    <location>
        <begin position="24"/>
        <end position="43"/>
    </location>
</feature>
<sequence>MSRRDEVLLAALDLLDEVGLDALTTRRLAARLGIQAGSLYRHFDSKRALLDAMAGHLLRGVAEDPPADDEPWEDAVRRVVSRMRAAMLSRRDGARLLTTFHGPPEIGERLVEGLVGRLVAAGRPREDAAVAVDTLLGYVNGFSIEEQEHDDLGPDARFPAGVELILAGIRGQLADSVPSTTPARPEPDDQDLGMHLRPMVHVEDMSASVTFYERLGATVLHGSRDGDWALLALGEARIGLLAHPPNPEQRGGLVELNFEATEPLDVLEARLRADGITITSPTSHASFGRQLQLTAPDGLLIKIDELAPDLYA</sequence>
<dbReference type="InterPro" id="IPR004360">
    <property type="entry name" value="Glyas_Fos-R_dOase_dom"/>
</dbReference>
<dbReference type="Pfam" id="PF00440">
    <property type="entry name" value="TetR_N"/>
    <property type="match status" value="1"/>
</dbReference>
<dbReference type="CDD" id="cd06587">
    <property type="entry name" value="VOC"/>
    <property type="match status" value="1"/>
</dbReference>
<evidence type="ECO:0000256" key="3">
    <source>
        <dbReference type="ARBA" id="ARBA00023125"/>
    </source>
</evidence>
<dbReference type="SUPFAM" id="SSF54593">
    <property type="entry name" value="Glyoxalase/Bleomycin resistance protein/Dihydroxybiphenyl dioxygenase"/>
    <property type="match status" value="1"/>
</dbReference>
<dbReference type="Gene3D" id="1.10.10.60">
    <property type="entry name" value="Homeodomain-like"/>
    <property type="match status" value="1"/>
</dbReference>
<dbReference type="SUPFAM" id="SSF48498">
    <property type="entry name" value="Tetracyclin repressor-like, C-terminal domain"/>
    <property type="match status" value="1"/>
</dbReference>
<dbReference type="InterPro" id="IPR003012">
    <property type="entry name" value="Tet_transcr_reg_TetR"/>
</dbReference>
<dbReference type="InterPro" id="IPR037523">
    <property type="entry name" value="VOC_core"/>
</dbReference>
<dbReference type="InterPro" id="IPR036271">
    <property type="entry name" value="Tet_transcr_reg_TetR-rel_C_sf"/>
</dbReference>
<dbReference type="InterPro" id="IPR009057">
    <property type="entry name" value="Homeodomain-like_sf"/>
</dbReference>
<gene>
    <name evidence="8" type="ORF">LQ327_01495</name>
</gene>
<feature type="domain" description="VOC" evidence="7">
    <location>
        <begin position="193"/>
        <end position="306"/>
    </location>
</feature>
<dbReference type="InterPro" id="IPR029068">
    <property type="entry name" value="Glyas_Bleomycin-R_OHBP_Dase"/>
</dbReference>
<keyword evidence="1" id="KW-0678">Repressor</keyword>
<dbReference type="InterPro" id="IPR023772">
    <property type="entry name" value="DNA-bd_HTH_TetR-type_CS"/>
</dbReference>
<dbReference type="EMBL" id="JAJNDB010000001">
    <property type="protein sequence ID" value="MCD2192065.1"/>
    <property type="molecule type" value="Genomic_DNA"/>
</dbReference>
<evidence type="ECO:0000259" key="7">
    <source>
        <dbReference type="PROSITE" id="PS51819"/>
    </source>
</evidence>
<evidence type="ECO:0000313" key="8">
    <source>
        <dbReference type="EMBL" id="MCD2192065.1"/>
    </source>
</evidence>
<dbReference type="InterPro" id="IPR050109">
    <property type="entry name" value="HTH-type_TetR-like_transc_reg"/>
</dbReference>
<dbReference type="PROSITE" id="PS51819">
    <property type="entry name" value="VOC"/>
    <property type="match status" value="1"/>
</dbReference>
<protein>
    <submittedName>
        <fullName evidence="8">TetR family transcriptional regulator</fullName>
    </submittedName>
</protein>
<dbReference type="InterPro" id="IPR001647">
    <property type="entry name" value="HTH_TetR"/>
</dbReference>
<evidence type="ECO:0000256" key="1">
    <source>
        <dbReference type="ARBA" id="ARBA00022491"/>
    </source>
</evidence>
<dbReference type="Proteomes" id="UP001199469">
    <property type="component" value="Unassembled WGS sequence"/>
</dbReference>
<keyword evidence="9" id="KW-1185">Reference proteome</keyword>
<comment type="caution">
    <text evidence="8">The sequence shown here is derived from an EMBL/GenBank/DDBJ whole genome shotgun (WGS) entry which is preliminary data.</text>
</comment>
<dbReference type="Gene3D" id="3.10.180.10">
    <property type="entry name" value="2,3-Dihydroxybiphenyl 1,2-Dioxygenase, domain 1"/>
    <property type="match status" value="1"/>
</dbReference>
<feature type="domain" description="HTH tetR-type" evidence="6">
    <location>
        <begin position="1"/>
        <end position="61"/>
    </location>
</feature>
<dbReference type="SUPFAM" id="SSF46689">
    <property type="entry name" value="Homeodomain-like"/>
    <property type="match status" value="1"/>
</dbReference>
<dbReference type="PRINTS" id="PR00400">
    <property type="entry name" value="TETREPRESSOR"/>
</dbReference>
<dbReference type="Pfam" id="PF02909">
    <property type="entry name" value="TetR_C_1"/>
    <property type="match status" value="1"/>
</dbReference>
<evidence type="ECO:0000259" key="6">
    <source>
        <dbReference type="PROSITE" id="PS50977"/>
    </source>
</evidence>
<name>A0ABS8P3C5_9PSEU</name>
<dbReference type="Pfam" id="PF00903">
    <property type="entry name" value="Glyoxalase"/>
    <property type="match status" value="1"/>
</dbReference>
<dbReference type="PROSITE" id="PS50977">
    <property type="entry name" value="HTH_TETR_2"/>
    <property type="match status" value="1"/>
</dbReference>
<evidence type="ECO:0000313" key="9">
    <source>
        <dbReference type="Proteomes" id="UP001199469"/>
    </source>
</evidence>
<proteinExistence type="predicted"/>
<organism evidence="8 9">
    <name type="scientific">Actinomycetospora endophytica</name>
    <dbReference type="NCBI Taxonomy" id="2291215"/>
    <lineage>
        <taxon>Bacteria</taxon>
        <taxon>Bacillati</taxon>
        <taxon>Actinomycetota</taxon>
        <taxon>Actinomycetes</taxon>
        <taxon>Pseudonocardiales</taxon>
        <taxon>Pseudonocardiaceae</taxon>
        <taxon>Actinomycetospora</taxon>
    </lineage>
</organism>
<keyword evidence="4" id="KW-0804">Transcription</keyword>
<evidence type="ECO:0000256" key="2">
    <source>
        <dbReference type="ARBA" id="ARBA00023015"/>
    </source>
</evidence>
<dbReference type="Gene3D" id="1.10.357.10">
    <property type="entry name" value="Tetracycline Repressor, domain 2"/>
    <property type="match status" value="1"/>
</dbReference>
<dbReference type="PANTHER" id="PTHR30055">
    <property type="entry name" value="HTH-TYPE TRANSCRIPTIONAL REGULATOR RUTR"/>
    <property type="match status" value="1"/>
</dbReference>
<accession>A0ABS8P3C5</accession>
<reference evidence="8 9" key="1">
    <citation type="submission" date="2021-11" db="EMBL/GenBank/DDBJ databases">
        <title>Draft genome sequence of Actinomycetospora sp. SF1 isolated from the rhizosphere soil.</title>
        <authorList>
            <person name="Duangmal K."/>
            <person name="Chantavorakit T."/>
        </authorList>
    </citation>
    <scope>NUCLEOTIDE SEQUENCE [LARGE SCALE GENOMIC DNA]</scope>
    <source>
        <strain evidence="8 9">TBRC 5722</strain>
    </source>
</reference>
<evidence type="ECO:0000256" key="4">
    <source>
        <dbReference type="ARBA" id="ARBA00023163"/>
    </source>
</evidence>
<dbReference type="RefSeq" id="WP_230729756.1">
    <property type="nucleotide sequence ID" value="NZ_JAJNDB010000001.1"/>
</dbReference>
<keyword evidence="3 5" id="KW-0238">DNA-binding</keyword>
<dbReference type="PROSITE" id="PS01081">
    <property type="entry name" value="HTH_TETR_1"/>
    <property type="match status" value="1"/>
</dbReference>
<dbReference type="PRINTS" id="PR00455">
    <property type="entry name" value="HTHTETR"/>
</dbReference>
<dbReference type="InterPro" id="IPR004111">
    <property type="entry name" value="Repressor_TetR_C"/>
</dbReference>
<keyword evidence="2" id="KW-0805">Transcription regulation</keyword>